<feature type="signal peptide" evidence="4">
    <location>
        <begin position="1"/>
        <end position="19"/>
    </location>
</feature>
<comment type="similarity">
    <text evidence="3">Belongs to the TO family.</text>
</comment>
<organism evidence="5 6">
    <name type="scientific">Drosophila albomicans</name>
    <name type="common">Fruit fly</name>
    <dbReference type="NCBI Taxonomy" id="7291"/>
    <lineage>
        <taxon>Eukaryota</taxon>
        <taxon>Metazoa</taxon>
        <taxon>Ecdysozoa</taxon>
        <taxon>Arthropoda</taxon>
        <taxon>Hexapoda</taxon>
        <taxon>Insecta</taxon>
        <taxon>Pterygota</taxon>
        <taxon>Neoptera</taxon>
        <taxon>Endopterygota</taxon>
        <taxon>Diptera</taxon>
        <taxon>Brachycera</taxon>
        <taxon>Muscomorpha</taxon>
        <taxon>Ephydroidea</taxon>
        <taxon>Drosophilidae</taxon>
        <taxon>Drosophila</taxon>
    </lineage>
</organism>
<dbReference type="Pfam" id="PF06585">
    <property type="entry name" value="JHBP"/>
    <property type="match status" value="1"/>
</dbReference>
<feature type="chain" id="PRO_5027938152" evidence="4">
    <location>
        <begin position="20"/>
        <end position="257"/>
    </location>
</feature>
<keyword evidence="1 4" id="KW-0732">Signal</keyword>
<dbReference type="GO" id="GO:0005615">
    <property type="term" value="C:extracellular space"/>
    <property type="evidence" value="ECO:0007669"/>
    <property type="project" value="TreeGrafter"/>
</dbReference>
<evidence type="ECO:0000256" key="1">
    <source>
        <dbReference type="ARBA" id="ARBA00022729"/>
    </source>
</evidence>
<evidence type="ECO:0000313" key="5">
    <source>
        <dbReference type="Proteomes" id="UP000515160"/>
    </source>
</evidence>
<dbReference type="OrthoDB" id="7419171at2759"/>
<evidence type="ECO:0000313" key="6">
    <source>
        <dbReference type="RefSeq" id="XP_034116713.1"/>
    </source>
</evidence>
<evidence type="ECO:0000256" key="4">
    <source>
        <dbReference type="SAM" id="SignalP"/>
    </source>
</evidence>
<name>A0A6P8XTN0_DROAB</name>
<dbReference type="RefSeq" id="XP_034116713.1">
    <property type="nucleotide sequence ID" value="XM_034260822.2"/>
</dbReference>
<evidence type="ECO:0000256" key="2">
    <source>
        <dbReference type="ARBA" id="ARBA00023108"/>
    </source>
</evidence>
<proteinExistence type="inferred from homology"/>
<keyword evidence="2" id="KW-0090">Biological rhythms</keyword>
<reference evidence="6" key="1">
    <citation type="submission" date="2025-08" db="UniProtKB">
        <authorList>
            <consortium name="RefSeq"/>
        </authorList>
    </citation>
    <scope>IDENTIFICATION</scope>
    <source>
        <strain evidence="6">15112-1751.03</strain>
        <tissue evidence="6">Whole Adult</tissue>
    </source>
</reference>
<dbReference type="PANTHER" id="PTHR11008:SF32">
    <property type="entry name" value="CIRCADIAN CLOCK-CONTROLLED PROTEIN DAYWAKE-RELATED"/>
    <property type="match status" value="1"/>
</dbReference>
<dbReference type="FunFam" id="3.15.10.30:FF:000001">
    <property type="entry name" value="Takeout-like protein 1"/>
    <property type="match status" value="1"/>
</dbReference>
<dbReference type="InterPro" id="IPR010562">
    <property type="entry name" value="Haemolymph_juvenile_hormone-bd"/>
</dbReference>
<dbReference type="Gene3D" id="3.15.10.30">
    <property type="entry name" value="Haemolymph juvenile hormone binding protein"/>
    <property type="match status" value="1"/>
</dbReference>
<dbReference type="SMART" id="SM00700">
    <property type="entry name" value="JHBP"/>
    <property type="match status" value="1"/>
</dbReference>
<dbReference type="GO" id="GO:0007623">
    <property type="term" value="P:circadian rhythm"/>
    <property type="evidence" value="ECO:0007669"/>
    <property type="project" value="UniProtKB-ARBA"/>
</dbReference>
<keyword evidence="5" id="KW-1185">Reference proteome</keyword>
<protein>
    <submittedName>
        <fullName evidence="6">Circadian clock-controlled protein daywake-like</fullName>
    </submittedName>
</protein>
<evidence type="ECO:0000256" key="3">
    <source>
        <dbReference type="ARBA" id="ARBA00060902"/>
    </source>
</evidence>
<dbReference type="GeneID" id="117576216"/>
<dbReference type="Proteomes" id="UP000515160">
    <property type="component" value="Chromosome 2R"/>
</dbReference>
<dbReference type="AlphaFoldDB" id="A0A6P8XTN0"/>
<sequence length="257" mass="29782">MYQILYVAISLQFIIASKCETLPESITKCHYGDNRCVRLSINEVIEKFPKGIPVIGMKAMDVVKLPNVQFANNDELNDFWFKLKLYNQSIYGFENTVISEAKGFVKDPTSAQIKIRGVIPKLVCAGNYDAKGRMLWMLNINATGVTKSELSHVLFRMALKVQTEYRNNKRYLKINELTPNIGIDRWQMWFDNFFPENPALTTVVNTIFNENWSEIWKELENPILQIFTNVLLSMLKSIFDNVPYDDLFISKNDTKQL</sequence>
<dbReference type="InterPro" id="IPR038606">
    <property type="entry name" value="To_sf"/>
</dbReference>
<accession>A0A6P8XTN0</accession>
<gene>
    <name evidence="6" type="primary">LOC117576216</name>
</gene>
<dbReference type="PANTHER" id="PTHR11008">
    <property type="entry name" value="PROTEIN TAKEOUT-LIKE PROTEIN"/>
    <property type="match status" value="1"/>
</dbReference>